<feature type="transmembrane region" description="Helical" evidence="1">
    <location>
        <begin position="325"/>
        <end position="348"/>
    </location>
</feature>
<dbReference type="Proteomes" id="UP000245489">
    <property type="component" value="Unassembled WGS sequence"/>
</dbReference>
<keyword evidence="2" id="KW-0378">Hydrolase</keyword>
<dbReference type="AlphaFoldDB" id="A0A316E0D4"/>
<keyword evidence="1" id="KW-0472">Membrane</keyword>
<dbReference type="GO" id="GO:0006508">
    <property type="term" value="P:proteolysis"/>
    <property type="evidence" value="ECO:0007669"/>
    <property type="project" value="UniProtKB-KW"/>
</dbReference>
<accession>A0A316E0D4</accession>
<dbReference type="EMBL" id="QGGO01000016">
    <property type="protein sequence ID" value="PWK23904.1"/>
    <property type="molecule type" value="Genomic_DNA"/>
</dbReference>
<keyword evidence="1" id="KW-0812">Transmembrane</keyword>
<dbReference type="RefSeq" id="WP_109743816.1">
    <property type="nucleotide sequence ID" value="NZ_QGGO01000016.1"/>
</dbReference>
<name>A0A316E0D4_9BACT</name>
<protein>
    <submittedName>
        <fullName evidence="2">Putative peptide zinc metalloprotease protein</fullName>
    </submittedName>
</protein>
<keyword evidence="2" id="KW-0645">Protease</keyword>
<feature type="transmembrane region" description="Helical" evidence="1">
    <location>
        <begin position="222"/>
        <end position="243"/>
    </location>
</feature>
<sequence length="404" mass="47306">MTITEDCDLLQSVEIVHVEKNKYALHGNDKIFFVGEMLYDIFRLRKEGYQMEEIHEFLTQKNNVCPSIEKIEQVIDQNLDKIFKQPARKDVDAKSKYIYGQIRIIPESVLGKISNSLKFLFNRYIFMIMVLLGSTWTFLLVKSIYLRGLFDSRISLKDGIFLFIISYVFLFVVSMLHEFGHSSAAARFGITAKEIGFGFYLIFPVLYTDVTKVWLLNRYKRIVVNVGGIYFQLLINVVLYFIFKNFSAYQNIVSALFLTNTTLALYSLNPIMRNDGYWIYSDFFDIPNLSRTAFDYPVRAYQYFKGKRPSFHTEGIVTWGQKTALFIYALVLYSLLMLLPIGFANVSFYNFKEVMKFIQQYPQLQGITLAEESFHILKLVFFYTLTGYFTVRMFKGMFMKFKAA</sequence>
<feature type="transmembrane region" description="Helical" evidence="1">
    <location>
        <begin position="197"/>
        <end position="215"/>
    </location>
</feature>
<feature type="transmembrane region" description="Helical" evidence="1">
    <location>
        <begin position="158"/>
        <end position="177"/>
    </location>
</feature>
<feature type="transmembrane region" description="Helical" evidence="1">
    <location>
        <begin position="374"/>
        <end position="391"/>
    </location>
</feature>
<dbReference type="OrthoDB" id="9759690at2"/>
<dbReference type="GO" id="GO:0008237">
    <property type="term" value="F:metallopeptidase activity"/>
    <property type="evidence" value="ECO:0007669"/>
    <property type="project" value="UniProtKB-KW"/>
</dbReference>
<evidence type="ECO:0000313" key="2">
    <source>
        <dbReference type="EMBL" id="PWK23904.1"/>
    </source>
</evidence>
<keyword evidence="3" id="KW-1185">Reference proteome</keyword>
<reference evidence="2 3" key="1">
    <citation type="submission" date="2018-05" db="EMBL/GenBank/DDBJ databases">
        <title>Genomic Encyclopedia of Archaeal and Bacterial Type Strains, Phase II (KMG-II): from individual species to whole genera.</title>
        <authorList>
            <person name="Goeker M."/>
        </authorList>
    </citation>
    <scope>NUCLEOTIDE SEQUENCE [LARGE SCALE GENOMIC DNA]</scope>
    <source>
        <strain evidence="2 3">DSM 22214</strain>
    </source>
</reference>
<evidence type="ECO:0000256" key="1">
    <source>
        <dbReference type="SAM" id="Phobius"/>
    </source>
</evidence>
<gene>
    <name evidence="2" type="ORF">LV89_03112</name>
</gene>
<proteinExistence type="predicted"/>
<keyword evidence="1" id="KW-1133">Transmembrane helix</keyword>
<organism evidence="2 3">
    <name type="scientific">Arcicella aurantiaca</name>
    <dbReference type="NCBI Taxonomy" id="591202"/>
    <lineage>
        <taxon>Bacteria</taxon>
        <taxon>Pseudomonadati</taxon>
        <taxon>Bacteroidota</taxon>
        <taxon>Cytophagia</taxon>
        <taxon>Cytophagales</taxon>
        <taxon>Flectobacillaceae</taxon>
        <taxon>Arcicella</taxon>
    </lineage>
</organism>
<feature type="transmembrane region" description="Helical" evidence="1">
    <location>
        <begin position="249"/>
        <end position="268"/>
    </location>
</feature>
<comment type="caution">
    <text evidence="2">The sequence shown here is derived from an EMBL/GenBank/DDBJ whole genome shotgun (WGS) entry which is preliminary data.</text>
</comment>
<feature type="transmembrane region" description="Helical" evidence="1">
    <location>
        <begin position="124"/>
        <end position="146"/>
    </location>
</feature>
<evidence type="ECO:0000313" key="3">
    <source>
        <dbReference type="Proteomes" id="UP000245489"/>
    </source>
</evidence>
<keyword evidence="2" id="KW-0482">Metalloprotease</keyword>